<gene>
    <name evidence="1" type="ORF">GO493_26095</name>
</gene>
<dbReference type="Proteomes" id="UP000461730">
    <property type="component" value="Unassembled WGS sequence"/>
</dbReference>
<comment type="caution">
    <text evidence="1">The sequence shown here is derived from an EMBL/GenBank/DDBJ whole genome shotgun (WGS) entry which is preliminary data.</text>
</comment>
<protein>
    <submittedName>
        <fullName evidence="1">SusD/RagB family nutrient-binding outer membrane lipoprotein</fullName>
    </submittedName>
</protein>
<dbReference type="RefSeq" id="WP_157309185.1">
    <property type="nucleotide sequence ID" value="NZ_WRXN01000016.1"/>
</dbReference>
<dbReference type="InterPro" id="IPR041662">
    <property type="entry name" value="SusD-like_2"/>
</dbReference>
<dbReference type="PROSITE" id="PS51257">
    <property type="entry name" value="PROKAR_LIPOPROTEIN"/>
    <property type="match status" value="1"/>
</dbReference>
<dbReference type="EMBL" id="WRXN01000016">
    <property type="protein sequence ID" value="MVT11762.1"/>
    <property type="molecule type" value="Genomic_DNA"/>
</dbReference>
<organism evidence="1 2">
    <name type="scientific">Chitinophaga tropicalis</name>
    <dbReference type="NCBI Taxonomy" id="2683588"/>
    <lineage>
        <taxon>Bacteria</taxon>
        <taxon>Pseudomonadati</taxon>
        <taxon>Bacteroidota</taxon>
        <taxon>Chitinophagia</taxon>
        <taxon>Chitinophagales</taxon>
        <taxon>Chitinophagaceae</taxon>
        <taxon>Chitinophaga</taxon>
    </lineage>
</organism>
<dbReference type="InterPro" id="IPR011990">
    <property type="entry name" value="TPR-like_helical_dom_sf"/>
</dbReference>
<reference evidence="1 2" key="1">
    <citation type="submission" date="2019-12" db="EMBL/GenBank/DDBJ databases">
        <title>Chitinophaga sp. strain ysch24 (GDMCC 1.1355), whole genome shotgun sequence.</title>
        <authorList>
            <person name="Zhang X."/>
        </authorList>
    </citation>
    <scope>NUCLEOTIDE SEQUENCE [LARGE SCALE GENOMIC DNA]</scope>
    <source>
        <strain evidence="2">ysch24</strain>
    </source>
</reference>
<sequence length="571" mass="62884">MRIINKLGIGVAAVSLMLSSCTKNFEELNTNPSVSPSADPKDLIVSAEYKIVDRDFEWFYDNYTYIMRWMQFVSSNPTGTYPAIFVVPTNSNYLYRDFYVNVGRYTSQIQAVVGELPETEKAKYQNVVAIAKILQAYTAWRMSDNNGSIPYTEALSARTGGTFTPKYDSQSELFGVWDAEVKAAVATLAANAANQVSYGTSDIFYSGDAAKWAKAGNALRLKMAMRQYKRTPAKTSEIVTDVLASPAGLFTSNAEEWKFISASTTFARGGNWNPDNGSGFVAPKNMVDFMYENSDPRIRIFYQENSYRQTLIDSLVTGGGLSAGTTYNPRRYVGAPSSQDARNNAAYAQLFRAKTYNITIGGKASTVTVDTVSRVQTRLFDLDQAAGAQNGAKYTQPIITYAEVCFMMAELVERGITSGDAADWYNKGVTASIQAYDAMGNLAQVLDYTAVAPAEITAYLSAADIAYTGTQEEKLEKIAVQNFVNLFKAPHEAWGSWKRTGYPKEGSTILPLEPFFTSGVKNTIPRRWVLPVPTNAQDNIPNYNAAIAAMKAEGAYGEANDVTGRVWWDFQ</sequence>
<name>A0A7K1UBJ4_9BACT</name>
<dbReference type="AlphaFoldDB" id="A0A7K1UBJ4"/>
<proteinExistence type="predicted"/>
<dbReference type="Pfam" id="PF12771">
    <property type="entry name" value="SusD-like_2"/>
    <property type="match status" value="1"/>
</dbReference>
<dbReference type="SUPFAM" id="SSF48452">
    <property type="entry name" value="TPR-like"/>
    <property type="match status" value="1"/>
</dbReference>
<keyword evidence="1" id="KW-0449">Lipoprotein</keyword>
<accession>A0A7K1UBJ4</accession>
<evidence type="ECO:0000313" key="2">
    <source>
        <dbReference type="Proteomes" id="UP000461730"/>
    </source>
</evidence>
<keyword evidence="2" id="KW-1185">Reference proteome</keyword>
<evidence type="ECO:0000313" key="1">
    <source>
        <dbReference type="EMBL" id="MVT11762.1"/>
    </source>
</evidence>
<dbReference type="Gene3D" id="1.25.40.390">
    <property type="match status" value="1"/>
</dbReference>